<protein>
    <submittedName>
        <fullName evidence="1">Uncharacterized protein</fullName>
    </submittedName>
</protein>
<reference evidence="1 2" key="1">
    <citation type="submission" date="2019-06" db="EMBL/GenBank/DDBJ databases">
        <title>Draft genome sequence of the filamentous fungus Phialemoniopsis curvata isolated from diesel fuel.</title>
        <authorList>
            <person name="Varaljay V.A."/>
            <person name="Lyon W.J."/>
            <person name="Crouch A.L."/>
            <person name="Drake C.E."/>
            <person name="Hollomon J.M."/>
            <person name="Nadeau L.J."/>
            <person name="Nunn H.S."/>
            <person name="Stevenson B.S."/>
            <person name="Bojanowski C.L."/>
            <person name="Crookes-Goodson W.J."/>
        </authorList>
    </citation>
    <scope>NUCLEOTIDE SEQUENCE [LARGE SCALE GENOMIC DNA]</scope>
    <source>
        <strain evidence="1 2">D216</strain>
    </source>
</reference>
<gene>
    <name evidence="1" type="ORF">E0L32_006776</name>
</gene>
<keyword evidence="2" id="KW-1185">Reference proteome</keyword>
<organism evidence="1 2">
    <name type="scientific">Thyridium curvatum</name>
    <dbReference type="NCBI Taxonomy" id="1093900"/>
    <lineage>
        <taxon>Eukaryota</taxon>
        <taxon>Fungi</taxon>
        <taxon>Dikarya</taxon>
        <taxon>Ascomycota</taxon>
        <taxon>Pezizomycotina</taxon>
        <taxon>Sordariomycetes</taxon>
        <taxon>Sordariomycetidae</taxon>
        <taxon>Thyridiales</taxon>
        <taxon>Thyridiaceae</taxon>
        <taxon>Thyridium</taxon>
    </lineage>
</organism>
<sequence>MVLQALEHKLDQQSRDLILAAFFGTAKQPALCSDYDGFFGHYERELKQLRMGVLTKSTVLSGLAVKKHADIAQLCLTLQQCGSLTREQIRLKVRQDYFPNDKDLSIIRSIDLTVRLWLMINIRDEELSVRTPYKPTVPWEESSSLQDVIKDQFVASTIQRSHRQSRLSPSFTVANMEKICGLEIKWTESLEDHLRLDITTKSLWVFPYKDFLVGHLHASTDSAKKRQALRNRGREGFT</sequence>
<evidence type="ECO:0000313" key="2">
    <source>
        <dbReference type="Proteomes" id="UP000319257"/>
    </source>
</evidence>
<dbReference type="OrthoDB" id="5428890at2759"/>
<dbReference type="InParanoid" id="A0A507B1H8"/>
<proteinExistence type="predicted"/>
<dbReference type="GeneID" id="41974223"/>
<evidence type="ECO:0000313" key="1">
    <source>
        <dbReference type="EMBL" id="TPX12896.1"/>
    </source>
</evidence>
<dbReference type="EMBL" id="SKBQ01000039">
    <property type="protein sequence ID" value="TPX12896.1"/>
    <property type="molecule type" value="Genomic_DNA"/>
</dbReference>
<dbReference type="RefSeq" id="XP_030994607.1">
    <property type="nucleotide sequence ID" value="XM_031141446.1"/>
</dbReference>
<dbReference type="Proteomes" id="UP000319257">
    <property type="component" value="Unassembled WGS sequence"/>
</dbReference>
<accession>A0A507B1H8</accession>
<dbReference type="AlphaFoldDB" id="A0A507B1H8"/>
<name>A0A507B1H8_9PEZI</name>
<comment type="caution">
    <text evidence="1">The sequence shown here is derived from an EMBL/GenBank/DDBJ whole genome shotgun (WGS) entry which is preliminary data.</text>
</comment>